<dbReference type="AlphaFoldDB" id="A0A0F5FKI8"/>
<dbReference type="RefSeq" id="WP_046104107.1">
    <property type="nucleotide sequence ID" value="NZ_JZEY01000054.1"/>
</dbReference>
<dbReference type="PATRIC" id="fig|429727.3.peg.1163"/>
<dbReference type="Proteomes" id="UP000033649">
    <property type="component" value="Unassembled WGS sequence"/>
</dbReference>
<proteinExistence type="predicted"/>
<dbReference type="EMBL" id="JZEY01000054">
    <property type="protein sequence ID" value="KKB09414.1"/>
    <property type="molecule type" value="Genomic_DNA"/>
</dbReference>
<evidence type="ECO:0000313" key="1">
    <source>
        <dbReference type="EMBL" id="KKB09414.1"/>
    </source>
</evidence>
<comment type="caution">
    <text evidence="1">The sequence shown here is derived from an EMBL/GenBank/DDBJ whole genome shotgun (WGS) entry which is preliminary data.</text>
</comment>
<evidence type="ECO:0000313" key="2">
    <source>
        <dbReference type="Proteomes" id="UP000033649"/>
    </source>
</evidence>
<protein>
    <submittedName>
        <fullName evidence="1">Uncharacterized protein</fullName>
    </submittedName>
</protein>
<sequence length="272" mass="29209">MSGLELFDGDTKIRITYGARTVFTTDGTLINLLPQSMDISETFNVVFPDFSKDYVYNWRHVFSYSSLANAVGYQSGCATALTIPKQDFAQETTIVAAPADADIFVGRIQLTRTSAPSNQWNGENIDPLQPMGVSIPFISGSLLMEAKFGMARACSIYVSGGALKLHRQQSVSEPPSGWGIYGTEFIYTAAASGSGGENVNGGTPGMPVLQIDSRVSAPYQETAGLFADQYSERSRRGYTGVGANVCTIPNPASYNYGSTYQAVLTGSFGRRS</sequence>
<gene>
    <name evidence="1" type="ORF">VE26_05625</name>
</gene>
<keyword evidence="2" id="KW-1185">Reference proteome</keyword>
<accession>A0A0F5FKI8</accession>
<organism evidence="1 2">
    <name type="scientific">Devosia chinhatensis</name>
    <dbReference type="NCBI Taxonomy" id="429727"/>
    <lineage>
        <taxon>Bacteria</taxon>
        <taxon>Pseudomonadati</taxon>
        <taxon>Pseudomonadota</taxon>
        <taxon>Alphaproteobacteria</taxon>
        <taxon>Hyphomicrobiales</taxon>
        <taxon>Devosiaceae</taxon>
        <taxon>Devosia</taxon>
    </lineage>
</organism>
<dbReference type="STRING" id="429727.VE26_05625"/>
<reference evidence="1 2" key="1">
    <citation type="submission" date="2015-03" db="EMBL/GenBank/DDBJ databases">
        <authorList>
            <person name="Hassan Y."/>
            <person name="Lepp D."/>
            <person name="Li X.-Z."/>
            <person name="Zhou T."/>
        </authorList>
    </citation>
    <scope>NUCLEOTIDE SEQUENCE [LARGE SCALE GENOMIC DNA]</scope>
    <source>
        <strain evidence="1 2">IPL18</strain>
    </source>
</reference>
<name>A0A0F5FKI8_9HYPH</name>